<evidence type="ECO:0000256" key="4">
    <source>
        <dbReference type="ARBA" id="ARBA00022555"/>
    </source>
</evidence>
<comment type="subcellular location">
    <subcellularLocation>
        <location evidence="1">Cytoplasm</location>
    </subcellularLocation>
</comment>
<dbReference type="GO" id="GO:0000049">
    <property type="term" value="F:tRNA binding"/>
    <property type="evidence" value="ECO:0007669"/>
    <property type="project" value="UniProtKB-KW"/>
</dbReference>
<evidence type="ECO:0000256" key="7">
    <source>
        <dbReference type="ARBA" id="ARBA00022840"/>
    </source>
</evidence>
<evidence type="ECO:0000256" key="11">
    <source>
        <dbReference type="ARBA" id="ARBA00052330"/>
    </source>
</evidence>
<evidence type="ECO:0000256" key="5">
    <source>
        <dbReference type="ARBA" id="ARBA00022679"/>
    </source>
</evidence>
<dbReference type="HAMAP" id="MF_00021">
    <property type="entry name" value="ThiI"/>
    <property type="match status" value="1"/>
</dbReference>
<dbReference type="GO" id="GO:0140741">
    <property type="term" value="F:tRNA-uracil-4 sulfurtransferase activity"/>
    <property type="evidence" value="ECO:0007669"/>
    <property type="project" value="UniProtKB-EC"/>
</dbReference>
<evidence type="ECO:0000256" key="6">
    <source>
        <dbReference type="ARBA" id="ARBA00022741"/>
    </source>
</evidence>
<dbReference type="GO" id="GO:0002937">
    <property type="term" value="P:tRNA 4-thiouridine biosynthesis"/>
    <property type="evidence" value="ECO:0007669"/>
    <property type="project" value="TreeGrafter"/>
</dbReference>
<name>A0A9D9GQW3_9BACL</name>
<comment type="function">
    <text evidence="12">Catalyzes the ATP-dependent transfer of a sulfur to tRNA to produce 4-thiouridine in position 8 of tRNAs, which functions as a near-UV photosensor. Also catalyzes the transfer of sulfur to the sulfur carrier protein ThiS, forming ThiS-thiocarboxylate. This is a step in the synthesis of thiazole, in the thiamine biosynthesis pathway. The sulfur is donated as persulfide by IscS.</text>
</comment>
<dbReference type="InterPro" id="IPR003720">
    <property type="entry name" value="tRNA_STrfase"/>
</dbReference>
<reference evidence="21" key="2">
    <citation type="journal article" date="2021" name="PeerJ">
        <title>Extensive microbial diversity within the chicken gut microbiome revealed by metagenomics and culture.</title>
        <authorList>
            <person name="Gilroy R."/>
            <person name="Ravi A."/>
            <person name="Getino M."/>
            <person name="Pursley I."/>
            <person name="Horton D.L."/>
            <person name="Alikhan N.F."/>
            <person name="Baker D."/>
            <person name="Gharbi K."/>
            <person name="Hall N."/>
            <person name="Watson M."/>
            <person name="Adriaenssens E.M."/>
            <person name="Foster-Nyarko E."/>
            <person name="Jarju S."/>
            <person name="Secka A."/>
            <person name="Antonio M."/>
            <person name="Oren A."/>
            <person name="Chaudhuri R.R."/>
            <person name="La Ragione R."/>
            <person name="Hildebrand F."/>
            <person name="Pallen M.J."/>
        </authorList>
    </citation>
    <scope>NUCLEOTIDE SEQUENCE</scope>
    <source>
        <strain evidence="21">1748</strain>
    </source>
</reference>
<dbReference type="CDD" id="cd01712">
    <property type="entry name" value="PPase_ThiI"/>
    <property type="match status" value="1"/>
</dbReference>
<comment type="pathway">
    <text evidence="2">Cofactor biosynthesis; thiamine diphosphate biosynthesis.</text>
</comment>
<dbReference type="Pfam" id="PF22025">
    <property type="entry name" value="ThiI_fer"/>
    <property type="match status" value="1"/>
</dbReference>
<dbReference type="GO" id="GO:0052837">
    <property type="term" value="P:thiazole biosynthetic process"/>
    <property type="evidence" value="ECO:0007669"/>
    <property type="project" value="TreeGrafter"/>
</dbReference>
<dbReference type="GO" id="GO:0009228">
    <property type="term" value="P:thiamine biosynthetic process"/>
    <property type="evidence" value="ECO:0007669"/>
    <property type="project" value="UniProtKB-KW"/>
</dbReference>
<dbReference type="PROSITE" id="PS51165">
    <property type="entry name" value="THUMP"/>
    <property type="match status" value="1"/>
</dbReference>
<evidence type="ECO:0000256" key="10">
    <source>
        <dbReference type="ARBA" id="ARBA00050570"/>
    </source>
</evidence>
<gene>
    <name evidence="21" type="primary">thiI</name>
    <name evidence="21" type="ORF">IAC78_01730</name>
</gene>
<protein>
    <recommendedName>
        <fullName evidence="15">Probable tRNA sulfurtransferase</fullName>
        <ecNumber evidence="14">2.8.1.4</ecNumber>
    </recommendedName>
    <alternativeName>
        <fullName evidence="16">Sulfur carrier protein ThiS sulfurtransferase</fullName>
    </alternativeName>
    <alternativeName>
        <fullName evidence="17">Thiamine biosynthesis protein ThiI</fullName>
    </alternativeName>
    <alternativeName>
        <fullName evidence="18">tRNA 4-thiouridine synthase</fullName>
    </alternativeName>
</protein>
<reference evidence="21" key="1">
    <citation type="submission" date="2020-10" db="EMBL/GenBank/DDBJ databases">
        <authorList>
            <person name="Gilroy R."/>
        </authorList>
    </citation>
    <scope>NUCLEOTIDE SEQUENCE</scope>
    <source>
        <strain evidence="21">1748</strain>
    </source>
</reference>
<keyword evidence="6" id="KW-0547">Nucleotide-binding</keyword>
<dbReference type="SUPFAM" id="SSF143437">
    <property type="entry name" value="THUMP domain-like"/>
    <property type="match status" value="1"/>
</dbReference>
<evidence type="ECO:0000256" key="12">
    <source>
        <dbReference type="ARBA" id="ARBA00058382"/>
    </source>
</evidence>
<feature type="domain" description="THUMP" evidence="20">
    <location>
        <begin position="61"/>
        <end position="165"/>
    </location>
</feature>
<evidence type="ECO:0000256" key="1">
    <source>
        <dbReference type="ARBA" id="ARBA00004496"/>
    </source>
</evidence>
<dbReference type="Pfam" id="PF02926">
    <property type="entry name" value="THUMP"/>
    <property type="match status" value="1"/>
</dbReference>
<dbReference type="Pfam" id="PF02568">
    <property type="entry name" value="ThiI"/>
    <property type="match status" value="1"/>
</dbReference>
<sequence>MDSSDLVMLRFGELGTKGKNLKDFINRLGQNVRVYLKPFKKLKIDVRRDHIYIYLNSTPFDDIKPIIEKIPGILSFSHCIAYQDKNIDSIAEKAVEVCSHTTKKTFKVVTKRIDKLFYMHSSEVNRYIADKVLSSCPNIKVDVHSPELELHLSIREDCIYFYYDSYPGIGGYPNGIAGKALMLLSGGIDSPVASFLMMKRGVKLEMIHFAAPPYTSEQVLVKIKDIMRKLLAFQSEIKLYIVPFTDIQKKIYEVAGTSYAITIMRRMMLRLAERTARSHNCLVLSNGESIGQVASQTLKSIRAIEAGCNLPIIRPLATYDKLDIIALAKKIDTYDISIRPYEDCCTIFA</sequence>
<dbReference type="InterPro" id="IPR049961">
    <property type="entry name" value="ThiI_N"/>
</dbReference>
<evidence type="ECO:0000256" key="14">
    <source>
        <dbReference type="ARBA" id="ARBA00066827"/>
    </source>
</evidence>
<comment type="catalytic activity">
    <reaction evidence="11">
        <text>[ThiS sulfur-carrier protein]-C-terminal Gly-Gly-AMP + S-sulfanyl-L-cysteinyl-[cysteine desulfurase] + AH2 = [ThiS sulfur-carrier protein]-C-terminal-Gly-aminoethanethioate + L-cysteinyl-[cysteine desulfurase] + A + AMP + 2 H(+)</text>
        <dbReference type="Rhea" id="RHEA:43340"/>
        <dbReference type="Rhea" id="RHEA-COMP:12157"/>
        <dbReference type="Rhea" id="RHEA-COMP:12158"/>
        <dbReference type="Rhea" id="RHEA-COMP:12910"/>
        <dbReference type="Rhea" id="RHEA-COMP:19908"/>
        <dbReference type="ChEBI" id="CHEBI:13193"/>
        <dbReference type="ChEBI" id="CHEBI:15378"/>
        <dbReference type="ChEBI" id="CHEBI:17499"/>
        <dbReference type="ChEBI" id="CHEBI:29950"/>
        <dbReference type="ChEBI" id="CHEBI:61963"/>
        <dbReference type="ChEBI" id="CHEBI:90618"/>
        <dbReference type="ChEBI" id="CHEBI:232372"/>
        <dbReference type="ChEBI" id="CHEBI:456215"/>
    </reaction>
</comment>
<dbReference type="SUPFAM" id="SSF52402">
    <property type="entry name" value="Adenine nucleotide alpha hydrolases-like"/>
    <property type="match status" value="1"/>
</dbReference>
<keyword evidence="5" id="KW-0808">Transferase</keyword>
<dbReference type="Gene3D" id="3.30.2130.30">
    <property type="match status" value="1"/>
</dbReference>
<keyword evidence="9" id="KW-0784">Thiamine biosynthesis</keyword>
<evidence type="ECO:0000256" key="3">
    <source>
        <dbReference type="ARBA" id="ARBA00022490"/>
    </source>
</evidence>
<keyword evidence="7" id="KW-0067">ATP-binding</keyword>
<evidence type="ECO:0000256" key="15">
    <source>
        <dbReference type="ARBA" id="ARBA00071867"/>
    </source>
</evidence>
<dbReference type="SMART" id="SM00981">
    <property type="entry name" value="THUMP"/>
    <property type="match status" value="1"/>
</dbReference>
<dbReference type="InterPro" id="IPR004114">
    <property type="entry name" value="THUMP_dom"/>
</dbReference>
<dbReference type="InterPro" id="IPR014729">
    <property type="entry name" value="Rossmann-like_a/b/a_fold"/>
</dbReference>
<dbReference type="EC" id="2.8.1.4" evidence="14"/>
<dbReference type="NCBIfam" id="TIGR00342">
    <property type="entry name" value="tRNA uracil 4-sulfurtransferase ThiI"/>
    <property type="match status" value="1"/>
</dbReference>
<comment type="catalytic activity">
    <reaction evidence="10">
        <text>[ThiI sulfur-carrier protein]-S-sulfanyl-L-cysteine + a uridine in tRNA + 2 reduced [2Fe-2S]-[ferredoxin] + ATP + H(+) = [ThiI sulfur-carrier protein]-L-cysteine + a 4-thiouridine in tRNA + 2 oxidized [2Fe-2S]-[ferredoxin] + AMP + diphosphate</text>
        <dbReference type="Rhea" id="RHEA:24176"/>
        <dbReference type="Rhea" id="RHEA-COMP:10000"/>
        <dbReference type="Rhea" id="RHEA-COMP:10001"/>
        <dbReference type="Rhea" id="RHEA-COMP:13337"/>
        <dbReference type="Rhea" id="RHEA-COMP:13338"/>
        <dbReference type="Rhea" id="RHEA-COMP:13339"/>
        <dbReference type="Rhea" id="RHEA-COMP:13340"/>
        <dbReference type="ChEBI" id="CHEBI:15378"/>
        <dbReference type="ChEBI" id="CHEBI:29950"/>
        <dbReference type="ChEBI" id="CHEBI:30616"/>
        <dbReference type="ChEBI" id="CHEBI:33019"/>
        <dbReference type="ChEBI" id="CHEBI:33737"/>
        <dbReference type="ChEBI" id="CHEBI:33738"/>
        <dbReference type="ChEBI" id="CHEBI:61963"/>
        <dbReference type="ChEBI" id="CHEBI:65315"/>
        <dbReference type="ChEBI" id="CHEBI:136798"/>
        <dbReference type="ChEBI" id="CHEBI:456215"/>
        <dbReference type="EC" id="2.8.1.4"/>
    </reaction>
</comment>
<dbReference type="InterPro" id="IPR054173">
    <property type="entry name" value="ThiI_fer"/>
</dbReference>
<dbReference type="AlphaFoldDB" id="A0A9D9GQW3"/>
<evidence type="ECO:0000259" key="20">
    <source>
        <dbReference type="PROSITE" id="PS51165"/>
    </source>
</evidence>
<dbReference type="PANTHER" id="PTHR43209:SF1">
    <property type="entry name" value="TRNA SULFURTRANSFERASE"/>
    <property type="match status" value="1"/>
</dbReference>
<dbReference type="GO" id="GO:0004810">
    <property type="term" value="F:CCA tRNA nucleotidyltransferase activity"/>
    <property type="evidence" value="ECO:0007669"/>
    <property type="project" value="InterPro"/>
</dbReference>
<dbReference type="Proteomes" id="UP000823629">
    <property type="component" value="Unassembled WGS sequence"/>
</dbReference>
<organism evidence="21 22">
    <name type="scientific">Candidatus Scatoplasma merdavium</name>
    <dbReference type="NCBI Taxonomy" id="2840932"/>
    <lineage>
        <taxon>Bacteria</taxon>
        <taxon>Bacillati</taxon>
        <taxon>Bacillota</taxon>
        <taxon>Bacilli</taxon>
        <taxon>Bacillales</taxon>
        <taxon>Candidatus Scatoplasma</taxon>
    </lineage>
</organism>
<dbReference type="Gene3D" id="3.40.50.620">
    <property type="entry name" value="HUPs"/>
    <property type="match status" value="1"/>
</dbReference>
<evidence type="ECO:0000256" key="2">
    <source>
        <dbReference type="ARBA" id="ARBA00004948"/>
    </source>
</evidence>
<evidence type="ECO:0000256" key="18">
    <source>
        <dbReference type="ARBA" id="ARBA00080570"/>
    </source>
</evidence>
<keyword evidence="4" id="KW-0820">tRNA-binding</keyword>
<evidence type="ECO:0000313" key="21">
    <source>
        <dbReference type="EMBL" id="MBO8414188.1"/>
    </source>
</evidence>
<dbReference type="GO" id="GO:0005829">
    <property type="term" value="C:cytosol"/>
    <property type="evidence" value="ECO:0007669"/>
    <property type="project" value="TreeGrafter"/>
</dbReference>
<evidence type="ECO:0000256" key="17">
    <source>
        <dbReference type="ARBA" id="ARBA00077849"/>
    </source>
</evidence>
<keyword evidence="8 19" id="KW-0694">RNA-binding</keyword>
<accession>A0A9D9GQW3</accession>
<dbReference type="EMBL" id="JADING010000050">
    <property type="protein sequence ID" value="MBO8414188.1"/>
    <property type="molecule type" value="Genomic_DNA"/>
</dbReference>
<dbReference type="PANTHER" id="PTHR43209">
    <property type="entry name" value="TRNA SULFURTRANSFERASE"/>
    <property type="match status" value="1"/>
</dbReference>
<comment type="caution">
    <text evidence="21">The sequence shown here is derived from an EMBL/GenBank/DDBJ whole genome shotgun (WGS) entry which is preliminary data.</text>
</comment>
<evidence type="ECO:0000256" key="13">
    <source>
        <dbReference type="ARBA" id="ARBA00061472"/>
    </source>
</evidence>
<dbReference type="FunFam" id="3.40.50.620:FF:000053">
    <property type="entry name" value="Probable tRNA sulfurtransferase"/>
    <property type="match status" value="1"/>
</dbReference>
<dbReference type="InterPro" id="IPR020536">
    <property type="entry name" value="ThiI_AANH"/>
</dbReference>
<keyword evidence="3" id="KW-0963">Cytoplasm</keyword>
<evidence type="ECO:0000256" key="9">
    <source>
        <dbReference type="ARBA" id="ARBA00022977"/>
    </source>
</evidence>
<evidence type="ECO:0000256" key="16">
    <source>
        <dbReference type="ARBA" id="ARBA00075337"/>
    </source>
</evidence>
<comment type="similarity">
    <text evidence="13">Belongs to the ThiI family.</text>
</comment>
<proteinExistence type="inferred from homology"/>
<dbReference type="CDD" id="cd11716">
    <property type="entry name" value="THUMP_ThiI"/>
    <property type="match status" value="1"/>
</dbReference>
<feature type="non-terminal residue" evidence="21">
    <location>
        <position position="349"/>
    </location>
</feature>
<evidence type="ECO:0000256" key="19">
    <source>
        <dbReference type="PROSITE-ProRule" id="PRU00529"/>
    </source>
</evidence>
<evidence type="ECO:0000256" key="8">
    <source>
        <dbReference type="ARBA" id="ARBA00022884"/>
    </source>
</evidence>
<dbReference type="InterPro" id="IPR049962">
    <property type="entry name" value="THUMP_ThiI"/>
</dbReference>
<dbReference type="GO" id="GO:0005524">
    <property type="term" value="F:ATP binding"/>
    <property type="evidence" value="ECO:0007669"/>
    <property type="project" value="UniProtKB-KW"/>
</dbReference>
<dbReference type="InterPro" id="IPR050102">
    <property type="entry name" value="tRNA_sulfurtransferase_ThiI"/>
</dbReference>
<evidence type="ECO:0000313" key="22">
    <source>
        <dbReference type="Proteomes" id="UP000823629"/>
    </source>
</evidence>